<dbReference type="EMBL" id="CAFBNF010000293">
    <property type="protein sequence ID" value="CAB4960976.1"/>
    <property type="molecule type" value="Genomic_DNA"/>
</dbReference>
<name>A0A6J7KYG2_9ZZZZ</name>
<gene>
    <name evidence="1" type="ORF">UFOPK3773_01987</name>
</gene>
<organism evidence="1">
    <name type="scientific">freshwater metagenome</name>
    <dbReference type="NCBI Taxonomy" id="449393"/>
    <lineage>
        <taxon>unclassified sequences</taxon>
        <taxon>metagenomes</taxon>
        <taxon>ecological metagenomes</taxon>
    </lineage>
</organism>
<accession>A0A6J7KYG2</accession>
<reference evidence="1" key="1">
    <citation type="submission" date="2020-05" db="EMBL/GenBank/DDBJ databases">
        <authorList>
            <person name="Chiriac C."/>
            <person name="Salcher M."/>
            <person name="Ghai R."/>
            <person name="Kavagutti S V."/>
        </authorList>
    </citation>
    <scope>NUCLEOTIDE SEQUENCE</scope>
</reference>
<dbReference type="InterPro" id="IPR012808">
    <property type="entry name" value="CHP02453"/>
</dbReference>
<dbReference type="AlphaFoldDB" id="A0A6J7KYG2"/>
<dbReference type="PANTHER" id="PTHR36452:SF1">
    <property type="entry name" value="DUF2461 DOMAIN-CONTAINING PROTEIN"/>
    <property type="match status" value="1"/>
</dbReference>
<dbReference type="InterPro" id="IPR015996">
    <property type="entry name" value="UCP028451"/>
</dbReference>
<dbReference type="PIRSF" id="PIRSF028451">
    <property type="entry name" value="UCP028451"/>
    <property type="match status" value="1"/>
</dbReference>
<dbReference type="PANTHER" id="PTHR36452">
    <property type="entry name" value="CHROMOSOME 12, WHOLE GENOME SHOTGUN SEQUENCE"/>
    <property type="match status" value="1"/>
</dbReference>
<sequence length="214" mass="23958">MTDFAGFSPQAFDFYERLAANNTKVWWAEHKGEYESLVKAPMLALTSELADEFGAAKLFRPHNDARFSKGDPIKTHQGATVTLEDAVGYYVQVSAQGLMVAGGWYSPGGEQMRRYREAVDGPFGVELELLVAAVPRAFAFDMNLLATKPKGYDADHPRLDLLRARRITVARNYGVEPWVSSRKALTTVKRDWRAMRPLLEWLADHVGPAEDPGR</sequence>
<protein>
    <submittedName>
        <fullName evidence="1">Unannotated protein</fullName>
    </submittedName>
</protein>
<dbReference type="Pfam" id="PF09365">
    <property type="entry name" value="DUF2461"/>
    <property type="match status" value="1"/>
</dbReference>
<evidence type="ECO:0000313" key="1">
    <source>
        <dbReference type="EMBL" id="CAB4960976.1"/>
    </source>
</evidence>
<proteinExistence type="predicted"/>